<sequence>MSNQTSANEAKYGPLKWTKNAAAVQNQKGGIFVNVAKFPKITELKEVAFLLAQRVKSYRREQNAVAFQVEGKFYRQAPQYRYLDFRPMHDELPNTRNLCVRLSFLNDDVVRIQLAEGMAVPENRTEMIGDCQYEPVQLAVVEDAAEVVISTRRITVRIHKEPWNLTISDCAGKIFYKQFSGDEHSFMKYEVCPFGFLYDRDHQEKFSCEGVYFDDAEHFYGFGEKFGALDKKGQTLNLWNANAMGTNTERSYKNIPFFISSRGYGVFYNTSYKLNCDMGNSLYKAYSIMSGDPALDFFVIHGPSIKEILPRYTAITGKPVMPPKWSFGLWMSKISYGSREEVEGVAKKLRERQIPCDVIHIDTDWFDESWVCNWKFSEKRFPKVAEMIADLSRDGFKISLWQLPYVEKGNLTVNDVYEEGMAKGYFACAGDGELEFPHGLIDFSNPEAVDWYQHKLLQPLLELGIKAIKVDFGESAPASYTYQNCDGKAMHNLYALLYNKAAYEATAEVYGEEDAVIWARSTWAGSQKYPVHWGGDAGTDFHGLASSIKGGLGFGLSGFPFWSHDIGGFWFDTNPVLFARWTQVGMFSSHARTHGFFTREPWDFGPEVEAIFKKYTELRYRLIPYIYSSARQCVAESLPLFRALVLEYQDDPAVAGIDSQYLFGESFLVAPILNEENVRSIYLPEGIWTDYWDGTQYQGKQWLTYEAGLDKLPLFVRANAIIPMGPLMNYIDERECDPITLDLYPVGGQSRFGIVDTDQNRIQVTLQADESIRVTVSPSEHHFLLELHNTGAVTGVTVNGAPVPVAANDPQAPCHRNGRGLTIRAEGQSDRELVIVVQKA</sequence>
<accession>A0A4V2QCV6</accession>
<dbReference type="SUPFAM" id="SSF74650">
    <property type="entry name" value="Galactose mutarotase-like"/>
    <property type="match status" value="1"/>
</dbReference>
<dbReference type="InterPro" id="IPR051816">
    <property type="entry name" value="Glycosyl_Hydrolase_31"/>
</dbReference>
<gene>
    <name evidence="6" type="ORF">EDC14_103029</name>
</gene>
<keyword evidence="2" id="KW-0326">Glycosidase</keyword>
<dbReference type="GO" id="GO:0005975">
    <property type="term" value="P:carbohydrate metabolic process"/>
    <property type="evidence" value="ECO:0007669"/>
    <property type="project" value="InterPro"/>
</dbReference>
<dbReference type="Gene3D" id="3.20.20.80">
    <property type="entry name" value="Glycosidases"/>
    <property type="match status" value="1"/>
</dbReference>
<protein>
    <submittedName>
        <fullName evidence="6">Alpha-D-xyloside xylohydrolase</fullName>
    </submittedName>
</protein>
<evidence type="ECO:0000313" key="7">
    <source>
        <dbReference type="Proteomes" id="UP000295008"/>
    </source>
</evidence>
<evidence type="ECO:0000256" key="2">
    <source>
        <dbReference type="RuleBase" id="RU361185"/>
    </source>
</evidence>
<dbReference type="CDD" id="cd14752">
    <property type="entry name" value="GH31_N"/>
    <property type="match status" value="1"/>
</dbReference>
<feature type="domain" description="Glycoside hydrolase family 31 N-terminal" evidence="4">
    <location>
        <begin position="100"/>
        <end position="277"/>
    </location>
</feature>
<comment type="caution">
    <text evidence="6">The sequence shown here is derived from an EMBL/GenBank/DDBJ whole genome shotgun (WGS) entry which is preliminary data.</text>
</comment>
<organism evidence="6 7">
    <name type="scientific">Hydrogenispora ethanolica</name>
    <dbReference type="NCBI Taxonomy" id="1082276"/>
    <lineage>
        <taxon>Bacteria</taxon>
        <taxon>Bacillati</taxon>
        <taxon>Bacillota</taxon>
        <taxon>Hydrogenispora</taxon>
    </lineage>
</organism>
<evidence type="ECO:0000259" key="5">
    <source>
        <dbReference type="Pfam" id="PF21365"/>
    </source>
</evidence>
<dbReference type="SUPFAM" id="SSF51011">
    <property type="entry name" value="Glycosyl hydrolase domain"/>
    <property type="match status" value="1"/>
</dbReference>
<evidence type="ECO:0000259" key="3">
    <source>
        <dbReference type="Pfam" id="PF01055"/>
    </source>
</evidence>
<dbReference type="Gene3D" id="2.60.40.1180">
    <property type="entry name" value="Golgi alpha-mannosidase II"/>
    <property type="match status" value="2"/>
</dbReference>
<dbReference type="InterPro" id="IPR013780">
    <property type="entry name" value="Glyco_hydro_b"/>
</dbReference>
<feature type="domain" description="Glycosyl hydrolase family 31 C-terminal" evidence="5">
    <location>
        <begin position="638"/>
        <end position="722"/>
    </location>
</feature>
<evidence type="ECO:0000259" key="4">
    <source>
        <dbReference type="Pfam" id="PF13802"/>
    </source>
</evidence>
<dbReference type="InterPro" id="IPR025887">
    <property type="entry name" value="Glyco_hydro_31_N_dom"/>
</dbReference>
<reference evidence="6 7" key="1">
    <citation type="submission" date="2019-03" db="EMBL/GenBank/DDBJ databases">
        <title>Genomic Encyclopedia of Type Strains, Phase IV (KMG-IV): sequencing the most valuable type-strain genomes for metagenomic binning, comparative biology and taxonomic classification.</title>
        <authorList>
            <person name="Goeker M."/>
        </authorList>
    </citation>
    <scope>NUCLEOTIDE SEQUENCE [LARGE SCALE GENOMIC DNA]</scope>
    <source>
        <strain evidence="6 7">LX-B</strain>
    </source>
</reference>
<dbReference type="PANTHER" id="PTHR43863">
    <property type="entry name" value="HYDROLASE, PUTATIVE (AFU_ORTHOLOGUE AFUA_1G03140)-RELATED"/>
    <property type="match status" value="1"/>
</dbReference>
<keyword evidence="7" id="KW-1185">Reference proteome</keyword>
<dbReference type="InterPro" id="IPR000322">
    <property type="entry name" value="Glyco_hydro_31_TIM"/>
</dbReference>
<comment type="similarity">
    <text evidence="1 2">Belongs to the glycosyl hydrolase 31 family.</text>
</comment>
<dbReference type="Proteomes" id="UP000295008">
    <property type="component" value="Unassembled WGS sequence"/>
</dbReference>
<dbReference type="RefSeq" id="WP_132016052.1">
    <property type="nucleotide sequence ID" value="NZ_SLUN01000030.1"/>
</dbReference>
<dbReference type="Gene3D" id="2.60.40.1760">
    <property type="entry name" value="glycosyl hydrolase (family 31)"/>
    <property type="match status" value="1"/>
</dbReference>
<dbReference type="PANTHER" id="PTHR43863:SF2">
    <property type="entry name" value="MALTASE-GLUCOAMYLASE"/>
    <property type="match status" value="1"/>
</dbReference>
<dbReference type="InterPro" id="IPR048395">
    <property type="entry name" value="Glyco_hydro_31_C"/>
</dbReference>
<dbReference type="SUPFAM" id="SSF51445">
    <property type="entry name" value="(Trans)glycosidases"/>
    <property type="match status" value="1"/>
</dbReference>
<dbReference type="GO" id="GO:0030246">
    <property type="term" value="F:carbohydrate binding"/>
    <property type="evidence" value="ECO:0007669"/>
    <property type="project" value="InterPro"/>
</dbReference>
<dbReference type="InterPro" id="IPR017853">
    <property type="entry name" value="GH"/>
</dbReference>
<dbReference type="Pfam" id="PF13802">
    <property type="entry name" value="Gal_mutarotas_2"/>
    <property type="match status" value="1"/>
</dbReference>
<dbReference type="AlphaFoldDB" id="A0A4V2QCV6"/>
<evidence type="ECO:0000313" key="6">
    <source>
        <dbReference type="EMBL" id="TCL61927.1"/>
    </source>
</evidence>
<dbReference type="InterPro" id="IPR011013">
    <property type="entry name" value="Gal_mutarotase_sf_dom"/>
</dbReference>
<evidence type="ECO:0000256" key="1">
    <source>
        <dbReference type="ARBA" id="ARBA00007806"/>
    </source>
</evidence>
<dbReference type="GO" id="GO:0004553">
    <property type="term" value="F:hydrolase activity, hydrolyzing O-glycosyl compounds"/>
    <property type="evidence" value="ECO:0007669"/>
    <property type="project" value="InterPro"/>
</dbReference>
<dbReference type="CDD" id="cd06593">
    <property type="entry name" value="GH31_xylosidase_YicI"/>
    <property type="match status" value="1"/>
</dbReference>
<dbReference type="OrthoDB" id="176168at2"/>
<dbReference type="Pfam" id="PF21365">
    <property type="entry name" value="Glyco_hydro_31_3rd"/>
    <property type="match status" value="1"/>
</dbReference>
<keyword evidence="2 6" id="KW-0378">Hydrolase</keyword>
<dbReference type="Pfam" id="PF01055">
    <property type="entry name" value="Glyco_hydro_31_2nd"/>
    <property type="match status" value="1"/>
</dbReference>
<name>A0A4V2QCV6_HYDET</name>
<proteinExistence type="inferred from homology"/>
<dbReference type="EMBL" id="SLUN01000030">
    <property type="protein sequence ID" value="TCL61927.1"/>
    <property type="molecule type" value="Genomic_DNA"/>
</dbReference>
<feature type="domain" description="Glycoside hydrolase family 31 TIM barrel" evidence="3">
    <location>
        <begin position="319"/>
        <end position="628"/>
    </location>
</feature>